<dbReference type="PANTHER" id="PTHR12110">
    <property type="entry name" value="HYDROXYPYRUVATE ISOMERASE"/>
    <property type="match status" value="1"/>
</dbReference>
<feature type="domain" description="Xylose isomerase-like TIM barrel" evidence="3">
    <location>
        <begin position="63"/>
        <end position="313"/>
    </location>
</feature>
<dbReference type="GO" id="GO:0016853">
    <property type="term" value="F:isomerase activity"/>
    <property type="evidence" value="ECO:0007669"/>
    <property type="project" value="UniProtKB-KW"/>
</dbReference>
<evidence type="ECO:0000313" key="5">
    <source>
        <dbReference type="Proteomes" id="UP000553888"/>
    </source>
</evidence>
<evidence type="ECO:0000259" key="3">
    <source>
        <dbReference type="Pfam" id="PF01261"/>
    </source>
</evidence>
<comment type="caution">
    <text evidence="4">The sequence shown here is derived from an EMBL/GenBank/DDBJ whole genome shotgun (WGS) entry which is preliminary data.</text>
</comment>
<dbReference type="InterPro" id="IPR013022">
    <property type="entry name" value="Xyl_isomerase-like_TIM-brl"/>
</dbReference>
<evidence type="ECO:0000256" key="2">
    <source>
        <dbReference type="SAM" id="MobiDB-lite"/>
    </source>
</evidence>
<keyword evidence="1" id="KW-0119">Carbohydrate metabolism</keyword>
<evidence type="ECO:0000313" key="4">
    <source>
        <dbReference type="EMBL" id="NYG97660.1"/>
    </source>
</evidence>
<dbReference type="InterPro" id="IPR050312">
    <property type="entry name" value="IolE/XylAMocC-like"/>
</dbReference>
<dbReference type="Pfam" id="PF01261">
    <property type="entry name" value="AP_endonuc_2"/>
    <property type="match status" value="1"/>
</dbReference>
<proteinExistence type="predicted"/>
<keyword evidence="5" id="KW-1185">Reference proteome</keyword>
<accession>A0A852Y8F3</accession>
<feature type="region of interest" description="Disordered" evidence="2">
    <location>
        <begin position="1"/>
        <end position="24"/>
    </location>
</feature>
<dbReference type="InterPro" id="IPR036237">
    <property type="entry name" value="Xyl_isomerase-like_sf"/>
</dbReference>
<dbReference type="EMBL" id="JACBZY010000001">
    <property type="protein sequence ID" value="NYG97660.1"/>
    <property type="molecule type" value="Genomic_DNA"/>
</dbReference>
<sequence>MADTDAAAPPVTRPSLAVDPGFASPHTPEDWPIAAAMLQFAGTTAGGSPVTGQPAEVWRALLQPAVDAGYTAIELASNWVRAGDLDSARRAELKDVLADAGLAPVSVAVPRESILNRDADKAAAALAFSHRSIDAAAELGAPIVCFGLHDVLTPEQKAVQWFWTVPGDPGPADAETRAKAIREYRELADHAESLGLEISIEMYEEGFLSSGAASVDFLDEIGSSAAGLNPDLGNLVRHQGPIEPWEHTAAQVLPRTNYWHVKNYSRLENPAAGVVLTHPSTLATGIIDYRRGVHYAIAHGFSGAFVVEHYGGDGLSVGAENERYLRSILPR</sequence>
<dbReference type="Proteomes" id="UP000553888">
    <property type="component" value="Unassembled WGS sequence"/>
</dbReference>
<gene>
    <name evidence="4" type="ORF">BJ979_000286</name>
</gene>
<dbReference type="RefSeq" id="WP_218853408.1">
    <property type="nucleotide sequence ID" value="NZ_JACBZY010000001.1"/>
</dbReference>
<dbReference type="Gene3D" id="3.20.20.150">
    <property type="entry name" value="Divalent-metal-dependent TIM barrel enzymes"/>
    <property type="match status" value="1"/>
</dbReference>
<evidence type="ECO:0000256" key="1">
    <source>
        <dbReference type="ARBA" id="ARBA00023277"/>
    </source>
</evidence>
<protein>
    <submittedName>
        <fullName evidence="4">Sugar phosphate isomerase/epimerase</fullName>
    </submittedName>
</protein>
<reference evidence="4 5" key="1">
    <citation type="submission" date="2020-07" db="EMBL/GenBank/DDBJ databases">
        <title>Sequencing the genomes of 1000 actinobacteria strains.</title>
        <authorList>
            <person name="Klenk H.-P."/>
        </authorList>
    </citation>
    <scope>NUCLEOTIDE SEQUENCE [LARGE SCALE GENOMIC DNA]</scope>
    <source>
        <strain evidence="4 5">DSM 23141</strain>
    </source>
</reference>
<name>A0A852Y8F3_9MICO</name>
<dbReference type="AlphaFoldDB" id="A0A852Y8F3"/>
<keyword evidence="4" id="KW-0413">Isomerase</keyword>
<organism evidence="4 5">
    <name type="scientific">Schumannella luteola</name>
    <dbReference type="NCBI Taxonomy" id="472059"/>
    <lineage>
        <taxon>Bacteria</taxon>
        <taxon>Bacillati</taxon>
        <taxon>Actinomycetota</taxon>
        <taxon>Actinomycetes</taxon>
        <taxon>Micrococcales</taxon>
        <taxon>Microbacteriaceae</taxon>
        <taxon>Schumannella</taxon>
    </lineage>
</organism>
<dbReference type="SUPFAM" id="SSF51658">
    <property type="entry name" value="Xylose isomerase-like"/>
    <property type="match status" value="1"/>
</dbReference>